<dbReference type="SUPFAM" id="SSF117782">
    <property type="entry name" value="YbjQ-like"/>
    <property type="match status" value="1"/>
</dbReference>
<keyword evidence="2" id="KW-1185">Reference proteome</keyword>
<evidence type="ECO:0000313" key="2">
    <source>
        <dbReference type="Proteomes" id="UP000601435"/>
    </source>
</evidence>
<dbReference type="InterPro" id="IPR002765">
    <property type="entry name" value="UPF0145_YbjQ-like"/>
</dbReference>
<evidence type="ECO:0000313" key="1">
    <source>
        <dbReference type="EMBL" id="CAE7893705.1"/>
    </source>
</evidence>
<accession>A0A813BA41</accession>
<dbReference type="PANTHER" id="PTHR34068:SF1">
    <property type="entry name" value="UPF0145 PROTEIN YBJQ"/>
    <property type="match status" value="1"/>
</dbReference>
<reference evidence="1" key="1">
    <citation type="submission" date="2021-02" db="EMBL/GenBank/DDBJ databases">
        <authorList>
            <person name="Dougan E. K."/>
            <person name="Rhodes N."/>
            <person name="Thang M."/>
            <person name="Chan C."/>
        </authorList>
    </citation>
    <scope>NUCLEOTIDE SEQUENCE</scope>
</reference>
<comment type="caution">
    <text evidence="1">The sequence shown here is derived from an EMBL/GenBank/DDBJ whole genome shotgun (WGS) entry which is preliminary data.</text>
</comment>
<dbReference type="AlphaFoldDB" id="A0A813BA41"/>
<protein>
    <submittedName>
        <fullName evidence="1">Uncharacterized protein</fullName>
    </submittedName>
</protein>
<dbReference type="HAMAP" id="MF_00338">
    <property type="entry name" value="UPF0145"/>
    <property type="match status" value="1"/>
</dbReference>
<dbReference type="Gene3D" id="3.30.110.70">
    <property type="entry name" value="Hypothetical protein apc22750. Chain B"/>
    <property type="match status" value="1"/>
</dbReference>
<name>A0A813BA41_9DINO</name>
<proteinExistence type="inferred from homology"/>
<gene>
    <name evidence="1" type="ORF">SNEC2469_LOCUS29832</name>
</gene>
<dbReference type="PANTHER" id="PTHR34068">
    <property type="entry name" value="UPF0145 PROTEIN YBJQ"/>
    <property type="match status" value="1"/>
</dbReference>
<dbReference type="Pfam" id="PF01906">
    <property type="entry name" value="YbjQ_1"/>
    <property type="match status" value="1"/>
</dbReference>
<dbReference type="Proteomes" id="UP000601435">
    <property type="component" value="Unassembled WGS sequence"/>
</dbReference>
<organism evidence="1 2">
    <name type="scientific">Symbiodinium necroappetens</name>
    <dbReference type="NCBI Taxonomy" id="1628268"/>
    <lineage>
        <taxon>Eukaryota</taxon>
        <taxon>Sar</taxon>
        <taxon>Alveolata</taxon>
        <taxon>Dinophyceae</taxon>
        <taxon>Suessiales</taxon>
        <taxon>Symbiodiniaceae</taxon>
        <taxon>Symbiodinium</taxon>
    </lineage>
</organism>
<sequence length="104" mass="10904">MLVVTTNGVEGKRIVAYKGIVAGECIIGANIFRDLFARIRDIVGGRAGAYEKALRDAKDEAIGDMVEKAEALGANAIVGVDLDYETVGDSMLMVSANGTAVVLE</sequence>
<dbReference type="OrthoDB" id="68104at2759"/>
<dbReference type="EMBL" id="CAJNJA010068030">
    <property type="protein sequence ID" value="CAE7893705.1"/>
    <property type="molecule type" value="Genomic_DNA"/>
</dbReference>
<dbReference type="InterPro" id="IPR035439">
    <property type="entry name" value="UPF0145_dom_sf"/>
</dbReference>